<accession>E8U5V6</accession>
<dbReference type="STRING" id="709986.Deima_0790"/>
<keyword evidence="3" id="KW-1185">Reference proteome</keyword>
<dbReference type="GO" id="GO:0016787">
    <property type="term" value="F:hydrolase activity"/>
    <property type="evidence" value="ECO:0007669"/>
    <property type="project" value="UniProtKB-KW"/>
</dbReference>
<proteinExistence type="predicted"/>
<dbReference type="SMART" id="SM00471">
    <property type="entry name" value="HDc"/>
    <property type="match status" value="1"/>
</dbReference>
<organism evidence="2 3">
    <name type="scientific">Deinococcus maricopensis (strain DSM 21211 / LMG 22137 / NRRL B-23946 / LB-34)</name>
    <dbReference type="NCBI Taxonomy" id="709986"/>
    <lineage>
        <taxon>Bacteria</taxon>
        <taxon>Thermotogati</taxon>
        <taxon>Deinococcota</taxon>
        <taxon>Deinococci</taxon>
        <taxon>Deinococcales</taxon>
        <taxon>Deinococcaceae</taxon>
        <taxon>Deinococcus</taxon>
    </lineage>
</organism>
<dbReference type="InterPro" id="IPR006674">
    <property type="entry name" value="HD_domain"/>
</dbReference>
<dbReference type="Pfam" id="PF01966">
    <property type="entry name" value="HD"/>
    <property type="match status" value="1"/>
</dbReference>
<keyword evidence="2" id="KW-0378">Hydrolase</keyword>
<dbReference type="RefSeq" id="WP_013555950.1">
    <property type="nucleotide sequence ID" value="NC_014958.1"/>
</dbReference>
<dbReference type="InterPro" id="IPR003607">
    <property type="entry name" value="HD/PDEase_dom"/>
</dbReference>
<sequence>MFSTVDLDHLLTQDAALRAVQGEVRARMRTDGAHDEGHLRRVAVWAVRFAPPGDARAAVAAALLHDVVNLPKDHPERAQASVRSADVARALLPGLGFTADEVERVAGAVRDHSFSRGATPDTPLGDALQDADRLEALGALGVLRCAATGGRLDRALLHDLDPWGEARALDDGEYTLDHFFVKLLRLPATFRTPGGRAEAARRAGTIHAFLTALGEELGVPYPAGKEVRESRKGTLQP</sequence>
<dbReference type="eggNOG" id="COG1418">
    <property type="taxonomic scope" value="Bacteria"/>
</dbReference>
<protein>
    <submittedName>
        <fullName evidence="2">Metal dependent phosphohydrolase</fullName>
    </submittedName>
</protein>
<dbReference type="EMBL" id="CP002454">
    <property type="protein sequence ID" value="ADV66445.1"/>
    <property type="molecule type" value="Genomic_DNA"/>
</dbReference>
<dbReference type="KEGG" id="dmr:Deima_0790"/>
<dbReference type="HOGENOM" id="CLU_036524_3_1_0"/>
<dbReference type="Gene3D" id="1.10.3210.50">
    <property type="match status" value="1"/>
</dbReference>
<evidence type="ECO:0000313" key="3">
    <source>
        <dbReference type="Proteomes" id="UP000008635"/>
    </source>
</evidence>
<evidence type="ECO:0000259" key="1">
    <source>
        <dbReference type="PROSITE" id="PS51831"/>
    </source>
</evidence>
<name>E8U5V6_DEIML</name>
<dbReference type="SUPFAM" id="SSF109604">
    <property type="entry name" value="HD-domain/PDEase-like"/>
    <property type="match status" value="1"/>
</dbReference>
<gene>
    <name evidence="2" type="ordered locus">Deima_0790</name>
</gene>
<evidence type="ECO:0000313" key="2">
    <source>
        <dbReference type="EMBL" id="ADV66445.1"/>
    </source>
</evidence>
<dbReference type="PANTHER" id="PTHR33594">
    <property type="entry name" value="SUPERFAMILY HYDROLASE, PUTATIVE (AFU_ORTHOLOGUE AFUA_1G03035)-RELATED"/>
    <property type="match status" value="1"/>
</dbReference>
<dbReference type="PROSITE" id="PS51831">
    <property type="entry name" value="HD"/>
    <property type="match status" value="1"/>
</dbReference>
<dbReference type="Proteomes" id="UP000008635">
    <property type="component" value="Chromosome"/>
</dbReference>
<dbReference type="PANTHER" id="PTHR33594:SF1">
    <property type="entry name" value="HD_PDEASE DOMAIN-CONTAINING PROTEIN"/>
    <property type="match status" value="1"/>
</dbReference>
<reference evidence="2 3" key="1">
    <citation type="journal article" date="2011" name="Stand. Genomic Sci.">
        <title>Complete genome sequence of Deinococcus maricopensis type strain (LB-34).</title>
        <authorList>
            <person name="Pukall R."/>
            <person name="Zeytun A."/>
            <person name="Lucas S."/>
            <person name="Lapidus A."/>
            <person name="Hammon N."/>
            <person name="Deshpande S."/>
            <person name="Nolan M."/>
            <person name="Cheng J.F."/>
            <person name="Pitluck S."/>
            <person name="Liolios K."/>
            <person name="Pagani I."/>
            <person name="Mikhailova N."/>
            <person name="Ivanova N."/>
            <person name="Mavromatis K."/>
            <person name="Pati A."/>
            <person name="Tapia R."/>
            <person name="Han C."/>
            <person name="Goodwin L."/>
            <person name="Chen A."/>
            <person name="Palaniappan K."/>
            <person name="Land M."/>
            <person name="Hauser L."/>
            <person name="Chang Y.J."/>
            <person name="Jeffries C.D."/>
            <person name="Brambilla E.M."/>
            <person name="Rohde M."/>
            <person name="Goker M."/>
            <person name="Detter J.C."/>
            <person name="Woyke T."/>
            <person name="Bristow J."/>
            <person name="Eisen J.A."/>
            <person name="Markowitz V."/>
            <person name="Hugenholtz P."/>
            <person name="Kyrpides N.C."/>
            <person name="Klenk H.P."/>
        </authorList>
    </citation>
    <scope>NUCLEOTIDE SEQUENCE [LARGE SCALE GENOMIC DNA]</scope>
    <source>
        <strain evidence="3">DSM 21211 / LMG 22137 / NRRL B-23946 / LB-34</strain>
    </source>
</reference>
<reference evidence="3" key="2">
    <citation type="submission" date="2011-01" db="EMBL/GenBank/DDBJ databases">
        <title>The complete genome of Deinococcus maricopensis DSM 21211.</title>
        <authorList>
            <consortium name="US DOE Joint Genome Institute (JGI-PGF)"/>
            <person name="Lucas S."/>
            <person name="Copeland A."/>
            <person name="Lapidus A."/>
            <person name="Goodwin L."/>
            <person name="Pitluck S."/>
            <person name="Kyrpides N."/>
            <person name="Mavromatis K."/>
            <person name="Pagani I."/>
            <person name="Ivanova N."/>
            <person name="Ovchinnikova G."/>
            <person name="Zeytun A."/>
            <person name="Detter J.C."/>
            <person name="Han C."/>
            <person name="Land M."/>
            <person name="Hauser L."/>
            <person name="Markowitz V."/>
            <person name="Cheng J.-F."/>
            <person name="Hugenholtz P."/>
            <person name="Woyke T."/>
            <person name="Wu D."/>
            <person name="Pukall R."/>
            <person name="Gehrich-Schroeter G."/>
            <person name="Brambilla E."/>
            <person name="Klenk H.-P."/>
            <person name="Eisen J.A."/>
        </authorList>
    </citation>
    <scope>NUCLEOTIDE SEQUENCE [LARGE SCALE GENOMIC DNA]</scope>
    <source>
        <strain evidence="3">DSM 21211 / LMG 22137 / NRRL B-23946 / LB-34</strain>
    </source>
</reference>
<feature type="domain" description="HD" evidence="1">
    <location>
        <begin position="35"/>
        <end position="137"/>
    </location>
</feature>
<dbReference type="AlphaFoldDB" id="E8U5V6"/>